<name>A0A4C1YJU4_EUMVA</name>
<accession>A0A4C1YJU4</accession>
<keyword evidence="2" id="KW-1185">Reference proteome</keyword>
<sequence>MGRAVGLASDILVESGYFSGRLFGSSDWSASYETVGNVRRRRQVSEASRRGSLNIIVHTWTIISASPLGCSISPSTDDDSKRTFLLPVRALYGTVRVVRGDIGKTDAGGALTAD</sequence>
<organism evidence="1 2">
    <name type="scientific">Eumeta variegata</name>
    <name type="common">Bagworm moth</name>
    <name type="synonym">Eumeta japonica</name>
    <dbReference type="NCBI Taxonomy" id="151549"/>
    <lineage>
        <taxon>Eukaryota</taxon>
        <taxon>Metazoa</taxon>
        <taxon>Ecdysozoa</taxon>
        <taxon>Arthropoda</taxon>
        <taxon>Hexapoda</taxon>
        <taxon>Insecta</taxon>
        <taxon>Pterygota</taxon>
        <taxon>Neoptera</taxon>
        <taxon>Endopterygota</taxon>
        <taxon>Lepidoptera</taxon>
        <taxon>Glossata</taxon>
        <taxon>Ditrysia</taxon>
        <taxon>Tineoidea</taxon>
        <taxon>Psychidae</taxon>
        <taxon>Oiketicinae</taxon>
        <taxon>Eumeta</taxon>
    </lineage>
</organism>
<dbReference type="Proteomes" id="UP000299102">
    <property type="component" value="Unassembled WGS sequence"/>
</dbReference>
<evidence type="ECO:0000313" key="2">
    <source>
        <dbReference type="Proteomes" id="UP000299102"/>
    </source>
</evidence>
<proteinExistence type="predicted"/>
<evidence type="ECO:0000313" key="1">
    <source>
        <dbReference type="EMBL" id="GBP75254.1"/>
    </source>
</evidence>
<gene>
    <name evidence="1" type="ORF">EVAR_45454_1</name>
</gene>
<dbReference type="EMBL" id="BGZK01001241">
    <property type="protein sequence ID" value="GBP75254.1"/>
    <property type="molecule type" value="Genomic_DNA"/>
</dbReference>
<protein>
    <submittedName>
        <fullName evidence="1">Uncharacterized protein</fullName>
    </submittedName>
</protein>
<comment type="caution">
    <text evidence="1">The sequence shown here is derived from an EMBL/GenBank/DDBJ whole genome shotgun (WGS) entry which is preliminary data.</text>
</comment>
<reference evidence="1 2" key="1">
    <citation type="journal article" date="2019" name="Commun. Biol.">
        <title>The bagworm genome reveals a unique fibroin gene that provides high tensile strength.</title>
        <authorList>
            <person name="Kono N."/>
            <person name="Nakamura H."/>
            <person name="Ohtoshi R."/>
            <person name="Tomita M."/>
            <person name="Numata K."/>
            <person name="Arakawa K."/>
        </authorList>
    </citation>
    <scope>NUCLEOTIDE SEQUENCE [LARGE SCALE GENOMIC DNA]</scope>
</reference>
<dbReference type="AlphaFoldDB" id="A0A4C1YJU4"/>